<dbReference type="RefSeq" id="WP_020956895.1">
    <property type="nucleotide sequence ID" value="NZ_CACTIK010000199.1"/>
</dbReference>
<dbReference type="Gene3D" id="2.60.40.2500">
    <property type="match status" value="1"/>
</dbReference>
<proteinExistence type="inferred from homology"/>
<protein>
    <submittedName>
        <fullName evidence="3">Putative conjugal transfer protein</fullName>
    </submittedName>
</protein>
<evidence type="ECO:0000256" key="2">
    <source>
        <dbReference type="ARBA" id="ARBA00022729"/>
    </source>
</evidence>
<name>A0A0P0LDP7_ENTCL</name>
<sequence length="306" mass="34819">MKKIALAILVAGIIAAPLCSAASKPVSSRFDPRNQAIAYNPYDTTVISSATGYISTLVFDDDEKVVETKVGWDQGWEVTSTDNRVYIRIKPVTQNVEQVNSEGDTETKQVAFDPENDLERWKTNLFIVTTKRNYSIELNAKTFKTPDKISFVVNYRYPDERRKENQKLEQQRLAELARKNEINTINKALENAKTPRNWKYYARVAKGSDYIKPDYAYDDGRFTYFGFNPMKKIPSLFAQFGDQETITNPTIEKRGNYTVLIAHSLSDKWVIRLGDQVVGVENKGFGQVRLNDSDTVSDKVGIEVTQ</sequence>
<dbReference type="InterPro" id="IPR038161">
    <property type="entry name" value="VirB9/CagX/TrbG_C_sf"/>
</dbReference>
<geneLocation type="plasmid" evidence="3">
    <name>pKPC-ECN49</name>
</geneLocation>
<evidence type="ECO:0000256" key="1">
    <source>
        <dbReference type="ARBA" id="ARBA00006135"/>
    </source>
</evidence>
<keyword evidence="3" id="KW-0614">Plasmid</keyword>
<dbReference type="CDD" id="cd06911">
    <property type="entry name" value="VirB9_CagX_TrbG"/>
    <property type="match status" value="1"/>
</dbReference>
<reference evidence="3" key="1">
    <citation type="submission" date="2015-01" db="EMBL/GenBank/DDBJ databases">
        <authorList>
            <person name="Zhao X.J."/>
            <person name="Ma P."/>
        </authorList>
    </citation>
    <scope>NUCLEOTIDE SEQUENCE</scope>
    <source>
        <strain evidence="3">ECN49</strain>
        <plasmid evidence="3">pKPC-ECN49</plasmid>
    </source>
</reference>
<dbReference type="InterPro" id="IPR033645">
    <property type="entry name" value="VirB9/CagX/TrbG_C"/>
</dbReference>
<keyword evidence="2" id="KW-0732">Signal</keyword>
<evidence type="ECO:0000313" key="3">
    <source>
        <dbReference type="EMBL" id="ALK43888.1"/>
    </source>
</evidence>
<organism evidence="3">
    <name type="scientific">Enterobacter cloacae</name>
    <dbReference type="NCBI Taxonomy" id="550"/>
    <lineage>
        <taxon>Bacteria</taxon>
        <taxon>Pseudomonadati</taxon>
        <taxon>Pseudomonadota</taxon>
        <taxon>Gammaproteobacteria</taxon>
        <taxon>Enterobacterales</taxon>
        <taxon>Enterobacteriaceae</taxon>
        <taxon>Enterobacter</taxon>
        <taxon>Enterobacter cloacae complex</taxon>
    </lineage>
</organism>
<comment type="similarity">
    <text evidence="1">Belongs to the TrbG/VirB9 family.</text>
</comment>
<dbReference type="EMBL" id="KP726894">
    <property type="protein sequence ID" value="ALK43888.1"/>
    <property type="molecule type" value="Genomic_DNA"/>
</dbReference>
<accession>A0A0P0LDP7</accession>
<dbReference type="AlphaFoldDB" id="A0A0P0LDP7"/>
<dbReference type="InterPro" id="IPR010258">
    <property type="entry name" value="Conjugal_tfr_TrbG/VirB9/CagX"/>
</dbReference>
<dbReference type="Pfam" id="PF03524">
    <property type="entry name" value="CagX"/>
    <property type="match status" value="1"/>
</dbReference>